<reference evidence="1" key="1">
    <citation type="submission" date="2021-02" db="EMBL/GenBank/DDBJ databases">
        <authorList>
            <person name="Nowell W R."/>
        </authorList>
    </citation>
    <scope>NUCLEOTIDE SEQUENCE</scope>
</reference>
<keyword evidence="4" id="KW-1185">Reference proteome</keyword>
<dbReference type="EMBL" id="CAJNOH010000110">
    <property type="protein sequence ID" value="CAF0876378.1"/>
    <property type="molecule type" value="Genomic_DNA"/>
</dbReference>
<dbReference type="InterPro" id="IPR036291">
    <property type="entry name" value="NAD(P)-bd_dom_sf"/>
</dbReference>
<dbReference type="InterPro" id="IPR002347">
    <property type="entry name" value="SDR_fam"/>
</dbReference>
<gene>
    <name evidence="2" type="ORF">JXQ802_LOCUS11785</name>
    <name evidence="1" type="ORF">PYM288_LOCUS8316</name>
</gene>
<accession>A0A813XXR4</accession>
<proteinExistence type="predicted"/>
<dbReference type="Proteomes" id="UP000663870">
    <property type="component" value="Unassembled WGS sequence"/>
</dbReference>
<comment type="caution">
    <text evidence="1">The sequence shown here is derived from an EMBL/GenBank/DDBJ whole genome shotgun (WGS) entry which is preliminary data.</text>
</comment>
<dbReference type="Proteomes" id="UP000663854">
    <property type="component" value="Unassembled WGS sequence"/>
</dbReference>
<dbReference type="Gene3D" id="3.40.50.720">
    <property type="entry name" value="NAD(P)-binding Rossmann-like Domain"/>
    <property type="match status" value="1"/>
</dbReference>
<evidence type="ECO:0000313" key="4">
    <source>
        <dbReference type="Proteomes" id="UP000663870"/>
    </source>
</evidence>
<organism evidence="1 3">
    <name type="scientific">Rotaria sordida</name>
    <dbReference type="NCBI Taxonomy" id="392033"/>
    <lineage>
        <taxon>Eukaryota</taxon>
        <taxon>Metazoa</taxon>
        <taxon>Spiralia</taxon>
        <taxon>Gnathifera</taxon>
        <taxon>Rotifera</taxon>
        <taxon>Eurotatoria</taxon>
        <taxon>Bdelloidea</taxon>
        <taxon>Philodinida</taxon>
        <taxon>Philodinidae</taxon>
        <taxon>Rotaria</taxon>
    </lineage>
</organism>
<evidence type="ECO:0000313" key="2">
    <source>
        <dbReference type="EMBL" id="CAF0952892.1"/>
    </source>
</evidence>
<protein>
    <submittedName>
        <fullName evidence="1">Uncharacterized protein</fullName>
    </submittedName>
</protein>
<dbReference type="EMBL" id="CAJNOL010000237">
    <property type="protein sequence ID" value="CAF0952892.1"/>
    <property type="molecule type" value="Genomic_DNA"/>
</dbReference>
<dbReference type="Pfam" id="PF00106">
    <property type="entry name" value="adh_short"/>
    <property type="match status" value="1"/>
</dbReference>
<sequence>MKGACVLDIDLNETRLKVTIQSSCHPQYISIDVMSVRAEEKNHRKTDILRTSSTVDIPVEEFRSILDTNIIDTFFDMSYLSSSFAATLHGHPFMSTHAANKGAIVAFTKSLACEYLLQDVRMNVIAPVGIDTPMNKNV</sequence>
<evidence type="ECO:0000313" key="3">
    <source>
        <dbReference type="Proteomes" id="UP000663854"/>
    </source>
</evidence>
<dbReference type="PRINTS" id="PR00081">
    <property type="entry name" value="GDHRDH"/>
</dbReference>
<evidence type="ECO:0000313" key="1">
    <source>
        <dbReference type="EMBL" id="CAF0876378.1"/>
    </source>
</evidence>
<name>A0A813XXR4_9BILA</name>
<dbReference type="AlphaFoldDB" id="A0A813XXR4"/>
<dbReference type="SUPFAM" id="SSF51735">
    <property type="entry name" value="NAD(P)-binding Rossmann-fold domains"/>
    <property type="match status" value="1"/>
</dbReference>
<dbReference type="CDD" id="cd05233">
    <property type="entry name" value="SDR_c"/>
    <property type="match status" value="1"/>
</dbReference>